<feature type="domain" description="Conserved virulence factor B-like winged helix" evidence="3">
    <location>
        <begin position="219"/>
        <end position="275"/>
    </location>
</feature>
<evidence type="ECO:0000256" key="1">
    <source>
        <dbReference type="PIRNR" id="PIRNR012524"/>
    </source>
</evidence>
<dbReference type="Gene3D" id="2.40.50.140">
    <property type="entry name" value="Nucleic acid-binding proteins"/>
    <property type="match status" value="2"/>
</dbReference>
<evidence type="ECO:0000313" key="5">
    <source>
        <dbReference type="Proteomes" id="UP000323720"/>
    </source>
</evidence>
<dbReference type="InterPro" id="IPR040764">
    <property type="entry name" value="CvfB_WH"/>
</dbReference>
<sequence length="277" mass="31956">MIKIGEYNTLEILRETEPGLFLEDSDGNEVLLPNRYVPKEFKIWDKLDVFVYLDNEERLVAVTDKPYITRGDFALLRCNAITEHGAFLDWGMVKELFCPFREQAFKMKKGGWYLVYCFLDDESNRLVASSKTNHFLDNKELTVLPYQEVDLIVSHPSDMGMNVIVNKKHLGLIFNDDIFQDLSVGDRLKGYVKKIREDNKLDIVLGKIGYRSIEPNADLIMKELQDHGGYLNLTDKSDPEAIKNLLQMSKKSFKKAVGTLYKQKLIEIKDDGIYLAE</sequence>
<comment type="caution">
    <text evidence="4">The sequence shown here is derived from an EMBL/GenBank/DDBJ whole genome shotgun (WGS) entry which is preliminary data.</text>
</comment>
<keyword evidence="5" id="KW-1185">Reference proteome</keyword>
<evidence type="ECO:0000259" key="2">
    <source>
        <dbReference type="Pfam" id="PF13509"/>
    </source>
</evidence>
<dbReference type="Gene3D" id="1.10.10.10">
    <property type="entry name" value="Winged helix-like DNA-binding domain superfamily/Winged helix DNA-binding domain"/>
    <property type="match status" value="1"/>
</dbReference>
<proteinExistence type="inferred from homology"/>
<dbReference type="Pfam" id="PF13509">
    <property type="entry name" value="S1_2"/>
    <property type="match status" value="1"/>
</dbReference>
<name>A0A5D0R663_9FLAO</name>
<organism evidence="4 5">
    <name type="scientific">Bizionia myxarmorum</name>
    <dbReference type="NCBI Taxonomy" id="291186"/>
    <lineage>
        <taxon>Bacteria</taxon>
        <taxon>Pseudomonadati</taxon>
        <taxon>Bacteroidota</taxon>
        <taxon>Flavobacteriia</taxon>
        <taxon>Flavobacteriales</taxon>
        <taxon>Flavobacteriaceae</taxon>
        <taxon>Bizionia</taxon>
    </lineage>
</organism>
<dbReference type="PANTHER" id="PTHR37296:SF1">
    <property type="entry name" value="CONSERVED VIRULENCE FACTOR B"/>
    <property type="match status" value="1"/>
</dbReference>
<accession>A0A5D0R663</accession>
<dbReference type="InterPro" id="IPR014464">
    <property type="entry name" value="CvfB_fam"/>
</dbReference>
<feature type="domain" description="Conserved virulence factor B first S1" evidence="2">
    <location>
        <begin position="4"/>
        <end position="63"/>
    </location>
</feature>
<dbReference type="PIRSF" id="PIRSF012524">
    <property type="entry name" value="YitL_S1"/>
    <property type="match status" value="1"/>
</dbReference>
<reference evidence="4 5" key="1">
    <citation type="submission" date="2019-08" db="EMBL/GenBank/DDBJ databases">
        <title>Genomes of Antarctic Bizionia species.</title>
        <authorList>
            <person name="Bowman J.P."/>
        </authorList>
    </citation>
    <scope>NUCLEOTIDE SEQUENCE [LARGE SCALE GENOMIC DNA]</scope>
    <source>
        <strain evidence="4 5">ADA-4</strain>
    </source>
</reference>
<dbReference type="AlphaFoldDB" id="A0A5D0R663"/>
<dbReference type="EMBL" id="VSKK01000003">
    <property type="protein sequence ID" value="TYB76405.1"/>
    <property type="molecule type" value="Genomic_DNA"/>
</dbReference>
<comment type="similarity">
    <text evidence="1">Belongs to the CvfB family.</text>
</comment>
<dbReference type="Pfam" id="PF17783">
    <property type="entry name" value="WHD_CvfB"/>
    <property type="match status" value="1"/>
</dbReference>
<gene>
    <name evidence="4" type="ORF">ES674_12530</name>
</gene>
<dbReference type="Proteomes" id="UP000323720">
    <property type="component" value="Unassembled WGS sequence"/>
</dbReference>
<protein>
    <submittedName>
        <fullName evidence="4">GntR family transcriptional regulator</fullName>
    </submittedName>
</protein>
<evidence type="ECO:0000313" key="4">
    <source>
        <dbReference type="EMBL" id="TYB76405.1"/>
    </source>
</evidence>
<dbReference type="RefSeq" id="WP_148404477.1">
    <property type="nucleotide sequence ID" value="NZ_VSKK01000003.1"/>
</dbReference>
<dbReference type="InterPro" id="IPR012340">
    <property type="entry name" value="NA-bd_OB-fold"/>
</dbReference>
<dbReference type="InterPro" id="IPR036388">
    <property type="entry name" value="WH-like_DNA-bd_sf"/>
</dbReference>
<evidence type="ECO:0000259" key="3">
    <source>
        <dbReference type="Pfam" id="PF17783"/>
    </source>
</evidence>
<dbReference type="PANTHER" id="PTHR37296">
    <property type="entry name" value="CONSERVED VIRULENCE FACTOR B"/>
    <property type="match status" value="1"/>
</dbReference>
<dbReference type="InterPro" id="IPR039566">
    <property type="entry name" value="CvfB_S1_st"/>
</dbReference>
<dbReference type="OrthoDB" id="9801597at2"/>